<comment type="caution">
    <text evidence="6">The sequence shown here is derived from an EMBL/GenBank/DDBJ whole genome shotgun (WGS) entry which is preliminary data.</text>
</comment>
<evidence type="ECO:0000256" key="1">
    <source>
        <dbReference type="ARBA" id="ARBA00005695"/>
    </source>
</evidence>
<reference evidence="6 7" key="1">
    <citation type="submission" date="2020-10" db="EMBL/GenBank/DDBJ databases">
        <title>ChiBAC.</title>
        <authorList>
            <person name="Zenner C."/>
            <person name="Hitch T.C.A."/>
            <person name="Clavel T."/>
        </authorList>
    </citation>
    <scope>NUCLEOTIDE SEQUENCE [LARGE SCALE GENOMIC DNA]</scope>
    <source>
        <strain evidence="6 7">DSM 108706</strain>
    </source>
</reference>
<feature type="transmembrane region" description="Helical" evidence="4">
    <location>
        <begin position="20"/>
        <end position="36"/>
    </location>
</feature>
<keyword evidence="4" id="KW-1133">Transmembrane helix</keyword>
<dbReference type="PANTHER" id="PTHR30290:SF9">
    <property type="entry name" value="OLIGOPEPTIDE-BINDING PROTEIN APPA"/>
    <property type="match status" value="1"/>
</dbReference>
<evidence type="ECO:0000256" key="3">
    <source>
        <dbReference type="ARBA" id="ARBA00022729"/>
    </source>
</evidence>
<sequence>MKIKLIDSIKNLRKDTIRKIVLLIAVIVFACVWIFYECSKSEDVNDALTDVKIVDNEVKQVELYMYTVETLNPLIATDENMVYINKLMYSSLFDFDENLTPVGDLAESYGFGGDTLTIKLKSATFSDGVQVDAEDIEFTVNAIKRIGTTSPYYTKASKIKSVSGSGTEVKIKFEDENDMSLSYLSFPIVASHKYDSARDFAKAIKNYKPLGSGMYVCSSYEAGKEMLLDINDSYYGTKPESTVRINVVKKDSSLSKLVETSNITVLYDKSLMRKTSVTKKDIQIHDIIGNQVEFVGFNSNNSFLSNANVRKAIIYGIDSNDILEECYYGSAVSSDSIYYPEYLGTEKVKGYSFDVEKAAKLLKDEGLKDRNDDGIIDSEDGASFSVKILVDETNRERTDAAERIAESLSNLGIDATVDKKSTEAYMAALKSGNYDIYVGGMSTDESMDFRSLLKTGGENNYTGYSNTELDNKLDEFMSGKTPEETATILDEIKKILKEDNYYYCIGYQTCGILESPVFQGEIKSTFSNPYRGIETWYCVYEKREADDNDVETPPSENGN</sequence>
<evidence type="ECO:0000313" key="6">
    <source>
        <dbReference type="EMBL" id="MBE5035662.1"/>
    </source>
</evidence>
<dbReference type="Gene3D" id="3.90.76.10">
    <property type="entry name" value="Dipeptide-binding Protein, Domain 1"/>
    <property type="match status" value="1"/>
</dbReference>
<accession>A0ABR9QXQ2</accession>
<keyword evidence="4" id="KW-0812">Transmembrane</keyword>
<dbReference type="InterPro" id="IPR039424">
    <property type="entry name" value="SBP_5"/>
</dbReference>
<dbReference type="PANTHER" id="PTHR30290">
    <property type="entry name" value="PERIPLASMIC BINDING COMPONENT OF ABC TRANSPORTER"/>
    <property type="match status" value="1"/>
</dbReference>
<dbReference type="Proteomes" id="UP001516588">
    <property type="component" value="Unassembled WGS sequence"/>
</dbReference>
<keyword evidence="7" id="KW-1185">Reference proteome</keyword>
<keyword evidence="3" id="KW-0732">Signal</keyword>
<proteinExistence type="inferred from homology"/>
<evidence type="ECO:0000256" key="4">
    <source>
        <dbReference type="SAM" id="Phobius"/>
    </source>
</evidence>
<evidence type="ECO:0000313" key="7">
    <source>
        <dbReference type="Proteomes" id="UP001516588"/>
    </source>
</evidence>
<dbReference type="CDD" id="cd00995">
    <property type="entry name" value="PBP2_NikA_DppA_OppA_like"/>
    <property type="match status" value="1"/>
</dbReference>
<evidence type="ECO:0000259" key="5">
    <source>
        <dbReference type="Pfam" id="PF00496"/>
    </source>
</evidence>
<gene>
    <name evidence="6" type="ORF">INF20_05130</name>
</gene>
<keyword evidence="2" id="KW-0813">Transport</keyword>
<dbReference type="Pfam" id="PF00496">
    <property type="entry name" value="SBP_bac_5"/>
    <property type="match status" value="1"/>
</dbReference>
<evidence type="ECO:0000256" key="2">
    <source>
        <dbReference type="ARBA" id="ARBA00022448"/>
    </source>
</evidence>
<feature type="domain" description="Solute-binding protein family 5" evidence="5">
    <location>
        <begin position="101"/>
        <end position="451"/>
    </location>
</feature>
<organism evidence="6 7">
    <name type="scientific">Gallibacter intestinalis</name>
    <dbReference type="NCBI Taxonomy" id="2779356"/>
    <lineage>
        <taxon>Bacteria</taxon>
        <taxon>Bacillati</taxon>
        <taxon>Bacillota</taxon>
        <taxon>Clostridia</taxon>
        <taxon>Eubacteriales</taxon>
        <taxon>Eubacteriaceae</taxon>
        <taxon>Gallibacter</taxon>
    </lineage>
</organism>
<dbReference type="EMBL" id="JADCKA010000007">
    <property type="protein sequence ID" value="MBE5035662.1"/>
    <property type="molecule type" value="Genomic_DNA"/>
</dbReference>
<name>A0ABR9QXQ2_9FIRM</name>
<dbReference type="InterPro" id="IPR030678">
    <property type="entry name" value="Peptide/Ni-bd"/>
</dbReference>
<dbReference type="PIRSF" id="PIRSF002741">
    <property type="entry name" value="MppA"/>
    <property type="match status" value="1"/>
</dbReference>
<dbReference type="Gene3D" id="3.10.105.10">
    <property type="entry name" value="Dipeptide-binding Protein, Domain 3"/>
    <property type="match status" value="1"/>
</dbReference>
<dbReference type="InterPro" id="IPR000914">
    <property type="entry name" value="SBP_5_dom"/>
</dbReference>
<dbReference type="RefSeq" id="WP_226385310.1">
    <property type="nucleotide sequence ID" value="NZ_JADCKA010000007.1"/>
</dbReference>
<dbReference type="PROSITE" id="PS51257">
    <property type="entry name" value="PROKAR_LIPOPROTEIN"/>
    <property type="match status" value="1"/>
</dbReference>
<keyword evidence="4" id="KW-0472">Membrane</keyword>
<dbReference type="Gene3D" id="3.40.190.10">
    <property type="entry name" value="Periplasmic binding protein-like II"/>
    <property type="match status" value="1"/>
</dbReference>
<protein>
    <submittedName>
        <fullName evidence="6">ABC transporter substrate-binding protein</fullName>
    </submittedName>
</protein>
<dbReference type="SUPFAM" id="SSF53850">
    <property type="entry name" value="Periplasmic binding protein-like II"/>
    <property type="match status" value="1"/>
</dbReference>
<comment type="similarity">
    <text evidence="1">Belongs to the bacterial solute-binding protein 5 family.</text>
</comment>